<accession>A0A7Z7MVW5</accession>
<dbReference type="Gene3D" id="1.10.150.240">
    <property type="entry name" value="Putative phosphatase, domain 2"/>
    <property type="match status" value="1"/>
</dbReference>
<dbReference type="InterPro" id="IPR023198">
    <property type="entry name" value="PGP-like_dom2"/>
</dbReference>
<evidence type="ECO:0000256" key="8">
    <source>
        <dbReference type="ARBA" id="ARBA00059247"/>
    </source>
</evidence>
<dbReference type="GO" id="GO:0005829">
    <property type="term" value="C:cytosol"/>
    <property type="evidence" value="ECO:0007669"/>
    <property type="project" value="TreeGrafter"/>
</dbReference>
<dbReference type="NCBIfam" id="TIGR01509">
    <property type="entry name" value="HAD-SF-IA-v3"/>
    <property type="match status" value="1"/>
</dbReference>
<evidence type="ECO:0000313" key="10">
    <source>
        <dbReference type="Proteomes" id="UP000242886"/>
    </source>
</evidence>
<dbReference type="InterPro" id="IPR036412">
    <property type="entry name" value="HAD-like_sf"/>
</dbReference>
<evidence type="ECO:0000256" key="5">
    <source>
        <dbReference type="ARBA" id="ARBA00022801"/>
    </source>
</evidence>
<dbReference type="Proteomes" id="UP000242886">
    <property type="component" value="Chromosome SDENCHOL"/>
</dbReference>
<reference evidence="9" key="1">
    <citation type="submission" date="2017-03" db="EMBL/GenBank/DDBJ databases">
        <authorList>
            <consortium name="AG Boll"/>
        </authorList>
    </citation>
    <scope>NUCLEOTIDE SEQUENCE [LARGE SCALE GENOMIC DNA]</scope>
    <source>
        <strain evidence="9">Chol</strain>
    </source>
</reference>
<dbReference type="InterPro" id="IPR041492">
    <property type="entry name" value="HAD_2"/>
</dbReference>
<dbReference type="SFLD" id="SFLDS00003">
    <property type="entry name" value="Haloacid_Dehalogenase"/>
    <property type="match status" value="1"/>
</dbReference>
<comment type="catalytic activity">
    <reaction evidence="1">
        <text>2-phosphoglycolate + H2O = glycolate + phosphate</text>
        <dbReference type="Rhea" id="RHEA:14369"/>
        <dbReference type="ChEBI" id="CHEBI:15377"/>
        <dbReference type="ChEBI" id="CHEBI:29805"/>
        <dbReference type="ChEBI" id="CHEBI:43474"/>
        <dbReference type="ChEBI" id="CHEBI:58033"/>
        <dbReference type="EC" id="3.1.3.18"/>
    </reaction>
</comment>
<dbReference type="EMBL" id="LT837803">
    <property type="protein sequence ID" value="SMB28814.1"/>
    <property type="molecule type" value="Genomic_DNA"/>
</dbReference>
<evidence type="ECO:0000256" key="6">
    <source>
        <dbReference type="ARBA" id="ARBA00022842"/>
    </source>
</evidence>
<evidence type="ECO:0000256" key="2">
    <source>
        <dbReference type="ARBA" id="ARBA00004818"/>
    </source>
</evidence>
<keyword evidence="4" id="KW-0479">Metal-binding</keyword>
<dbReference type="PANTHER" id="PTHR43434">
    <property type="entry name" value="PHOSPHOGLYCOLATE PHOSPHATASE"/>
    <property type="match status" value="1"/>
</dbReference>
<sequence>MRAMVDAVLFDLDGTLADTALDLGAALNRLLIEEGRTALSAAAIRPHASNGTRGLLGLGFDITPDQEAYAGLARRFLDHYAASVCEHTVLFDGVAELLAALDERGVRWGVVTNKPQRFTLPLLDALGLTARCACIVSGDTTARPKPAPDPLLRGCQDAAARPQRSLYVGDDERDIIAGHAAGMITVIAAWGYLGEENPPENWNAAAMIETPAQVLDLLDLDERYASA</sequence>
<gene>
    <name evidence="9" type="primary">gph</name>
    <name evidence="9" type="ORF">SDENCHOL_20703</name>
</gene>
<dbReference type="GO" id="GO:0006281">
    <property type="term" value="P:DNA repair"/>
    <property type="evidence" value="ECO:0007669"/>
    <property type="project" value="TreeGrafter"/>
</dbReference>
<dbReference type="SFLD" id="SFLDG01129">
    <property type="entry name" value="C1.5:_HAD__Beta-PGM__Phosphata"/>
    <property type="match status" value="1"/>
</dbReference>
<dbReference type="PANTHER" id="PTHR43434:SF23">
    <property type="entry name" value="PHOSPHOGLYCOLATE PHOSPHATASE"/>
    <property type="match status" value="1"/>
</dbReference>
<evidence type="ECO:0000256" key="4">
    <source>
        <dbReference type="ARBA" id="ARBA00022723"/>
    </source>
</evidence>
<dbReference type="GO" id="GO:0008967">
    <property type="term" value="F:phosphoglycolate phosphatase activity"/>
    <property type="evidence" value="ECO:0007669"/>
    <property type="project" value="UniProtKB-EC"/>
</dbReference>
<name>A0A7Z7MVW5_9PROT</name>
<protein>
    <recommendedName>
        <fullName evidence="3">phosphoglycolate phosphatase</fullName>
        <ecNumber evidence="3">3.1.3.18</ecNumber>
    </recommendedName>
</protein>
<evidence type="ECO:0000256" key="7">
    <source>
        <dbReference type="ARBA" id="ARBA00023277"/>
    </source>
</evidence>
<proteinExistence type="predicted"/>
<dbReference type="FunFam" id="3.40.50.1000:FF:000022">
    <property type="entry name" value="Phosphoglycolate phosphatase"/>
    <property type="match status" value="1"/>
</dbReference>
<evidence type="ECO:0000313" key="9">
    <source>
        <dbReference type="EMBL" id="SMB28814.1"/>
    </source>
</evidence>
<keyword evidence="6" id="KW-0460">Magnesium</keyword>
<keyword evidence="10" id="KW-1185">Reference proteome</keyword>
<dbReference type="GO" id="GO:0046872">
    <property type="term" value="F:metal ion binding"/>
    <property type="evidence" value="ECO:0007669"/>
    <property type="project" value="UniProtKB-KW"/>
</dbReference>
<keyword evidence="7" id="KW-0119">Carbohydrate metabolism</keyword>
<keyword evidence="5 9" id="KW-0378">Hydrolase</keyword>
<dbReference type="Gene3D" id="3.40.50.1000">
    <property type="entry name" value="HAD superfamily/HAD-like"/>
    <property type="match status" value="1"/>
</dbReference>
<dbReference type="Pfam" id="PF13419">
    <property type="entry name" value="HAD_2"/>
    <property type="match status" value="1"/>
</dbReference>
<dbReference type="NCBIfam" id="TIGR01549">
    <property type="entry name" value="HAD-SF-IA-v1"/>
    <property type="match status" value="1"/>
</dbReference>
<comment type="function">
    <text evidence="8">Specifically catalyzes the dephosphorylation of 2-phosphoglycolate. Is involved in the dissimilation of the intracellular 2-phosphoglycolate formed during the DNA repair of 3'-phosphoglycolate ends, a major class of DNA lesions induced by oxidative stress.</text>
</comment>
<dbReference type="SUPFAM" id="SSF56784">
    <property type="entry name" value="HAD-like"/>
    <property type="match status" value="1"/>
</dbReference>
<dbReference type="InterPro" id="IPR050155">
    <property type="entry name" value="HAD-like_hydrolase_sf"/>
</dbReference>
<dbReference type="RefSeq" id="WP_154717179.1">
    <property type="nucleotide sequence ID" value="NZ_LT837803.1"/>
</dbReference>
<dbReference type="InterPro" id="IPR023214">
    <property type="entry name" value="HAD_sf"/>
</dbReference>
<dbReference type="InterPro" id="IPR006439">
    <property type="entry name" value="HAD-SF_hydro_IA"/>
</dbReference>
<evidence type="ECO:0000256" key="3">
    <source>
        <dbReference type="ARBA" id="ARBA00013078"/>
    </source>
</evidence>
<dbReference type="EC" id="3.1.3.18" evidence="3"/>
<evidence type="ECO:0000256" key="1">
    <source>
        <dbReference type="ARBA" id="ARBA00000830"/>
    </source>
</evidence>
<dbReference type="AlphaFoldDB" id="A0A7Z7MVW5"/>
<dbReference type="SFLD" id="SFLDG01135">
    <property type="entry name" value="C1.5.6:_HAD__Beta-PGM__Phospha"/>
    <property type="match status" value="1"/>
</dbReference>
<comment type="pathway">
    <text evidence="2">Organic acid metabolism; glycolate biosynthesis; glycolate from 2-phosphoglycolate: step 1/1.</text>
</comment>
<organism evidence="9 10">
    <name type="scientific">Sterolibacterium denitrificans</name>
    <dbReference type="NCBI Taxonomy" id="157592"/>
    <lineage>
        <taxon>Bacteria</taxon>
        <taxon>Pseudomonadati</taxon>
        <taxon>Pseudomonadota</taxon>
        <taxon>Betaproteobacteria</taxon>
        <taxon>Nitrosomonadales</taxon>
        <taxon>Sterolibacteriaceae</taxon>
        <taxon>Sterolibacterium</taxon>
    </lineage>
</organism>